<accession>A0A0K9PXX1</accession>
<dbReference type="PROSITE" id="PS50884">
    <property type="entry name" value="ZF_DOF_2"/>
    <property type="match status" value="1"/>
</dbReference>
<evidence type="ECO:0000256" key="8">
    <source>
        <dbReference type="PROSITE-ProRule" id="PRU00071"/>
    </source>
</evidence>
<organism evidence="12 13">
    <name type="scientific">Zostera marina</name>
    <name type="common">Eelgrass</name>
    <dbReference type="NCBI Taxonomy" id="29655"/>
    <lineage>
        <taxon>Eukaryota</taxon>
        <taxon>Viridiplantae</taxon>
        <taxon>Streptophyta</taxon>
        <taxon>Embryophyta</taxon>
        <taxon>Tracheophyta</taxon>
        <taxon>Spermatophyta</taxon>
        <taxon>Magnoliopsida</taxon>
        <taxon>Liliopsida</taxon>
        <taxon>Zosteraceae</taxon>
        <taxon>Zostera</taxon>
    </lineage>
</organism>
<feature type="compositionally biased region" description="Low complexity" evidence="10">
    <location>
        <begin position="14"/>
        <end position="28"/>
    </location>
</feature>
<evidence type="ECO:0000259" key="11">
    <source>
        <dbReference type="PROSITE" id="PS50884"/>
    </source>
</evidence>
<reference evidence="13" key="1">
    <citation type="journal article" date="2016" name="Nature">
        <title>The genome of the seagrass Zostera marina reveals angiosperm adaptation to the sea.</title>
        <authorList>
            <person name="Olsen J.L."/>
            <person name="Rouze P."/>
            <person name="Verhelst B."/>
            <person name="Lin Y.-C."/>
            <person name="Bayer T."/>
            <person name="Collen J."/>
            <person name="Dattolo E."/>
            <person name="De Paoli E."/>
            <person name="Dittami S."/>
            <person name="Maumus F."/>
            <person name="Michel G."/>
            <person name="Kersting A."/>
            <person name="Lauritano C."/>
            <person name="Lohaus R."/>
            <person name="Toepel M."/>
            <person name="Tonon T."/>
            <person name="Vanneste K."/>
            <person name="Amirebrahimi M."/>
            <person name="Brakel J."/>
            <person name="Bostroem C."/>
            <person name="Chovatia M."/>
            <person name="Grimwood J."/>
            <person name="Jenkins J.W."/>
            <person name="Jueterbock A."/>
            <person name="Mraz A."/>
            <person name="Stam W.T."/>
            <person name="Tice H."/>
            <person name="Bornberg-Bauer E."/>
            <person name="Green P.J."/>
            <person name="Pearson G.A."/>
            <person name="Procaccini G."/>
            <person name="Duarte C.M."/>
            <person name="Schmutz J."/>
            <person name="Reusch T.B.H."/>
            <person name="Van de Peer Y."/>
        </authorList>
    </citation>
    <scope>NUCLEOTIDE SEQUENCE [LARGE SCALE GENOMIC DNA]</scope>
    <source>
        <strain evidence="13">cv. Finnish</strain>
    </source>
</reference>
<keyword evidence="6 9" id="KW-0804">Transcription</keyword>
<dbReference type="GO" id="GO:0003700">
    <property type="term" value="F:DNA-binding transcription factor activity"/>
    <property type="evidence" value="ECO:0007669"/>
    <property type="project" value="UniProtKB-UniRule"/>
</dbReference>
<feature type="domain" description="Dof-type" evidence="11">
    <location>
        <begin position="47"/>
        <end position="101"/>
    </location>
</feature>
<gene>
    <name evidence="12" type="ORF">ZOSMA_154G00170</name>
</gene>
<dbReference type="GO" id="GO:0005634">
    <property type="term" value="C:nucleus"/>
    <property type="evidence" value="ECO:0007669"/>
    <property type="project" value="UniProtKB-SubCell"/>
</dbReference>
<evidence type="ECO:0000256" key="7">
    <source>
        <dbReference type="ARBA" id="ARBA00023242"/>
    </source>
</evidence>
<keyword evidence="13" id="KW-1185">Reference proteome</keyword>
<comment type="caution">
    <text evidence="12">The sequence shown here is derived from an EMBL/GenBank/DDBJ whole genome shotgun (WGS) entry which is preliminary data.</text>
</comment>
<feature type="compositionally biased region" description="Low complexity" evidence="10">
    <location>
        <begin position="105"/>
        <end position="114"/>
    </location>
</feature>
<dbReference type="EMBL" id="LFYR01000604">
    <property type="protein sequence ID" value="KMZ73075.1"/>
    <property type="molecule type" value="Genomic_DNA"/>
</dbReference>
<evidence type="ECO:0000256" key="2">
    <source>
        <dbReference type="ARBA" id="ARBA00022771"/>
    </source>
</evidence>
<dbReference type="GO" id="GO:0003677">
    <property type="term" value="F:DNA binding"/>
    <property type="evidence" value="ECO:0007669"/>
    <property type="project" value="UniProtKB-UniRule"/>
</dbReference>
<dbReference type="PROSITE" id="PS01361">
    <property type="entry name" value="ZF_DOF_1"/>
    <property type="match status" value="1"/>
</dbReference>
<dbReference type="AlphaFoldDB" id="A0A0K9PXX1"/>
<keyword evidence="2 8" id="KW-0863">Zinc-finger</keyword>
<proteinExistence type="predicted"/>
<evidence type="ECO:0000256" key="5">
    <source>
        <dbReference type="ARBA" id="ARBA00023125"/>
    </source>
</evidence>
<dbReference type="Proteomes" id="UP000036987">
    <property type="component" value="Unassembled WGS sequence"/>
</dbReference>
<dbReference type="STRING" id="29655.A0A0K9PXX1"/>
<keyword evidence="3 9" id="KW-0862">Zinc</keyword>
<evidence type="ECO:0000256" key="1">
    <source>
        <dbReference type="ARBA" id="ARBA00022723"/>
    </source>
</evidence>
<keyword evidence="7 8" id="KW-0539">Nucleus</keyword>
<evidence type="ECO:0000313" key="12">
    <source>
        <dbReference type="EMBL" id="KMZ73075.1"/>
    </source>
</evidence>
<comment type="subcellular location">
    <subcellularLocation>
        <location evidence="8 9">Nucleus</location>
    </subcellularLocation>
</comment>
<dbReference type="GO" id="GO:0008270">
    <property type="term" value="F:zinc ion binding"/>
    <property type="evidence" value="ECO:0007669"/>
    <property type="project" value="UniProtKB-KW"/>
</dbReference>
<comment type="function">
    <text evidence="9">Transcription factor that binds specifically to a 5'-AA[AG]G-3' consensus core sequence.</text>
</comment>
<evidence type="ECO:0000256" key="10">
    <source>
        <dbReference type="SAM" id="MobiDB-lite"/>
    </source>
</evidence>
<keyword evidence="1 9" id="KW-0479">Metal-binding</keyword>
<dbReference type="InterPro" id="IPR003851">
    <property type="entry name" value="Znf_Dof"/>
</dbReference>
<dbReference type="PANTHER" id="PTHR31992:SF361">
    <property type="entry name" value="DOF ZINC FINGER PROTEIN"/>
    <property type="match status" value="1"/>
</dbReference>
<sequence length="259" mass="28619">MVYTSMNPPDHWNHQQQQRQQQHQQHQQQHGDRGVVGKLKRPEQAPLNCPRCESTNTKFCYYNNYSLSQPRHFCKACRRYWTRGGALRNVPVGGGCRRRNKRTSSKTISKLSTTGRGGAVTNNNNSRNINNIDVAHLTDYGGLGFQSIDLVNHNNYQIGGGGNGGIEYLQFPQFPLFTNNTSTTTTTTMANAIGIDQLYQFDGTTPVGFTTADGTTAENMQYWSGNINGNIAGSSNNITAGYPSLPSSGWMDLAGFNLL</sequence>
<dbReference type="OrthoDB" id="1927254at2759"/>
<dbReference type="InterPro" id="IPR045174">
    <property type="entry name" value="Dof"/>
</dbReference>
<evidence type="ECO:0000313" key="13">
    <source>
        <dbReference type="Proteomes" id="UP000036987"/>
    </source>
</evidence>
<protein>
    <recommendedName>
        <fullName evidence="9">Dof zinc finger protein</fullName>
    </recommendedName>
</protein>
<dbReference type="PANTHER" id="PTHR31992">
    <property type="entry name" value="DOF ZINC FINGER PROTEIN DOF1.4-RELATED"/>
    <property type="match status" value="1"/>
</dbReference>
<dbReference type="Pfam" id="PF02701">
    <property type="entry name" value="Zn_ribbon_Dof"/>
    <property type="match status" value="1"/>
</dbReference>
<evidence type="ECO:0000256" key="6">
    <source>
        <dbReference type="ARBA" id="ARBA00023163"/>
    </source>
</evidence>
<evidence type="ECO:0000256" key="3">
    <source>
        <dbReference type="ARBA" id="ARBA00022833"/>
    </source>
</evidence>
<keyword evidence="4 9" id="KW-0805">Transcription regulation</keyword>
<feature type="region of interest" description="Disordered" evidence="10">
    <location>
        <begin position="1"/>
        <end position="34"/>
    </location>
</feature>
<evidence type="ECO:0000256" key="4">
    <source>
        <dbReference type="ARBA" id="ARBA00023015"/>
    </source>
</evidence>
<feature type="region of interest" description="Disordered" evidence="10">
    <location>
        <begin position="95"/>
        <end position="118"/>
    </location>
</feature>
<evidence type="ECO:0000256" key="9">
    <source>
        <dbReference type="RuleBase" id="RU369094"/>
    </source>
</evidence>
<name>A0A0K9PXX1_ZOSMR</name>
<keyword evidence="5 8" id="KW-0238">DNA-binding</keyword>